<dbReference type="InterPro" id="IPR016024">
    <property type="entry name" value="ARM-type_fold"/>
</dbReference>
<keyword evidence="6" id="KW-1185">Reference proteome</keyword>
<dbReference type="RefSeq" id="XP_033593983.1">
    <property type="nucleotide sequence ID" value="XM_033732271.1"/>
</dbReference>
<keyword evidence="3" id="KW-0539">Nucleus</keyword>
<comment type="similarity">
    <text evidence="2">Belongs to the MYBBP1A family.</text>
</comment>
<organism evidence="5 6">
    <name type="scientific">Neohortaea acidophila</name>
    <dbReference type="NCBI Taxonomy" id="245834"/>
    <lineage>
        <taxon>Eukaryota</taxon>
        <taxon>Fungi</taxon>
        <taxon>Dikarya</taxon>
        <taxon>Ascomycota</taxon>
        <taxon>Pezizomycotina</taxon>
        <taxon>Dothideomycetes</taxon>
        <taxon>Dothideomycetidae</taxon>
        <taxon>Mycosphaerellales</taxon>
        <taxon>Teratosphaeriaceae</taxon>
        <taxon>Neohortaea</taxon>
    </lineage>
</organism>
<dbReference type="GO" id="GO:0006355">
    <property type="term" value="P:regulation of DNA-templated transcription"/>
    <property type="evidence" value="ECO:0007669"/>
    <property type="project" value="InterPro"/>
</dbReference>
<feature type="region of interest" description="Disordered" evidence="4">
    <location>
        <begin position="1"/>
        <end position="22"/>
    </location>
</feature>
<protein>
    <submittedName>
        <fullName evidence="5">DNA polymerase phi-domain-containing protein</fullName>
    </submittedName>
</protein>
<dbReference type="InterPro" id="IPR007015">
    <property type="entry name" value="DNA_pol_V/MYBBP1A"/>
</dbReference>
<feature type="compositionally biased region" description="Acidic residues" evidence="4">
    <location>
        <begin position="684"/>
        <end position="720"/>
    </location>
</feature>
<dbReference type="PANTHER" id="PTHR13213:SF2">
    <property type="entry name" value="MYB-BINDING PROTEIN 1A"/>
    <property type="match status" value="1"/>
</dbReference>
<reference evidence="5" key="1">
    <citation type="journal article" date="2020" name="Stud. Mycol.">
        <title>101 Dothideomycetes genomes: a test case for predicting lifestyles and emergence of pathogens.</title>
        <authorList>
            <person name="Haridas S."/>
            <person name="Albert R."/>
            <person name="Binder M."/>
            <person name="Bloem J."/>
            <person name="Labutti K."/>
            <person name="Salamov A."/>
            <person name="Andreopoulos B."/>
            <person name="Baker S."/>
            <person name="Barry K."/>
            <person name="Bills G."/>
            <person name="Bluhm B."/>
            <person name="Cannon C."/>
            <person name="Castanera R."/>
            <person name="Culley D."/>
            <person name="Daum C."/>
            <person name="Ezra D."/>
            <person name="Gonzalez J."/>
            <person name="Henrissat B."/>
            <person name="Kuo A."/>
            <person name="Liang C."/>
            <person name="Lipzen A."/>
            <person name="Lutzoni F."/>
            <person name="Magnuson J."/>
            <person name="Mondo S."/>
            <person name="Nolan M."/>
            <person name="Ohm R."/>
            <person name="Pangilinan J."/>
            <person name="Park H.-J."/>
            <person name="Ramirez L."/>
            <person name="Alfaro M."/>
            <person name="Sun H."/>
            <person name="Tritt A."/>
            <person name="Yoshinaga Y."/>
            <person name="Zwiers L.-H."/>
            <person name="Turgeon B."/>
            <person name="Goodwin S."/>
            <person name="Spatafora J."/>
            <person name="Crous P."/>
            <person name="Grigoriev I."/>
        </authorList>
    </citation>
    <scope>NUCLEOTIDE SEQUENCE</scope>
    <source>
        <strain evidence="5">CBS 113389</strain>
    </source>
</reference>
<dbReference type="AlphaFoldDB" id="A0A6A6Q611"/>
<evidence type="ECO:0000256" key="1">
    <source>
        <dbReference type="ARBA" id="ARBA00004123"/>
    </source>
</evidence>
<sequence>MSKSKRAADGAPLVHPSRQKRVKYSEQDVQLAQIYNDLADEVQSVRIQAAGELLRALSAEASDQRQRLDTAETRLIRGLCSGRKAARLGFSIALAEVFRLKFGVSGEAIPLQSTVDNIITLTTVTGNVSGQEKRDYGLGRRFAFQAVLQSDIGVAKRLPLDEWRYLIKCVYALAAQKQWLRRECGAVVHDYLISLTSSPDPSRIQPFIDELVEHKLAKTPEGVGIWLDVKERFPAVRLPKNVWEHEDPLSGKERALLAKVMLETAVDDDDAPSKKAGSRQATPSFAWSVLLHRVSAQADVKRFRKFWDAVAASMFSPSASAERKALGFQVLSLIITEAESHIVETVLSSVEVLQCIIDSRANPERYLFDAVRTPLNHITARAKQDKGLSSILFSALVEHGAANFDQLTKTKTVEGIVAEADTDALLEIATFAIKLIERSGLTDPRAVENQRRALADLLVSAVRTHRLTGLVTSTEKAVTLAPWIRHVLKQFMDLGEVADDAVPKLTESSRSVFRNRLMSCLATFAEMPLEHAVIANQYVSKLASKSTALREKLPSNALAAVESAGAISKQIAASQQSNASMQAFQLLIGLTILQVCHEEPDSLPALEDLLACYQTIGQGDSTTVLIELLLSFISKPSALYRKLAEQVFSAFAAQLNAEGLESLIDVLQQKESLKGQQAMFETVDEDADQLGNGTDEDEEDSDDDDDDVDGAIDVEDDSDLELVNGNIVEKDDESESSSQSQEEDDASAEEDDEEAIFDKKLAEALGTSGMDGPSSDEDGSDMDDEQMMALEPHLTTIFKERQKVTSKKQDHKDAKENIVNFKNRVLDLLMIYVKSQYDSVLALDLILPLTSLIRTTGNKATAEKAFAVLKQYFESCSKNKRLPVPENEAGQNHEGCFELLTAVHEEVQLDGSKLHANACSRSSLFLCRIIVAMDPELYDRIASMYASLQSEWYSHPSSRIPSSMFTEWTSWSINTRRNH</sequence>
<dbReference type="GO" id="GO:0005730">
    <property type="term" value="C:nucleolus"/>
    <property type="evidence" value="ECO:0007669"/>
    <property type="project" value="InterPro"/>
</dbReference>
<dbReference type="GeneID" id="54473273"/>
<dbReference type="EMBL" id="MU001631">
    <property type="protein sequence ID" value="KAF2487414.1"/>
    <property type="molecule type" value="Genomic_DNA"/>
</dbReference>
<dbReference type="Proteomes" id="UP000799767">
    <property type="component" value="Unassembled WGS sequence"/>
</dbReference>
<gene>
    <name evidence="5" type="ORF">BDY17DRAFT_288917</name>
</gene>
<proteinExistence type="inferred from homology"/>
<evidence type="ECO:0000313" key="6">
    <source>
        <dbReference type="Proteomes" id="UP000799767"/>
    </source>
</evidence>
<evidence type="ECO:0000256" key="2">
    <source>
        <dbReference type="ARBA" id="ARBA00006809"/>
    </source>
</evidence>
<comment type="subcellular location">
    <subcellularLocation>
        <location evidence="1">Nucleus</location>
    </subcellularLocation>
</comment>
<name>A0A6A6Q611_9PEZI</name>
<evidence type="ECO:0000256" key="4">
    <source>
        <dbReference type="SAM" id="MobiDB-lite"/>
    </source>
</evidence>
<evidence type="ECO:0000313" key="5">
    <source>
        <dbReference type="EMBL" id="KAF2487414.1"/>
    </source>
</evidence>
<dbReference type="SUPFAM" id="SSF48371">
    <property type="entry name" value="ARM repeat"/>
    <property type="match status" value="1"/>
</dbReference>
<dbReference type="GO" id="GO:0000182">
    <property type="term" value="F:rDNA binding"/>
    <property type="evidence" value="ECO:0007669"/>
    <property type="project" value="TreeGrafter"/>
</dbReference>
<feature type="compositionally biased region" description="Acidic residues" evidence="4">
    <location>
        <begin position="774"/>
        <end position="783"/>
    </location>
</feature>
<evidence type="ECO:0000256" key="3">
    <source>
        <dbReference type="ARBA" id="ARBA00023242"/>
    </source>
</evidence>
<accession>A0A6A6Q611</accession>
<feature type="compositionally biased region" description="Acidic residues" evidence="4">
    <location>
        <begin position="730"/>
        <end position="755"/>
    </location>
</feature>
<feature type="region of interest" description="Disordered" evidence="4">
    <location>
        <begin position="684"/>
        <end position="783"/>
    </location>
</feature>
<dbReference type="PANTHER" id="PTHR13213">
    <property type="entry name" value="MYB-BINDING PROTEIN 1A FAMILY MEMBER"/>
    <property type="match status" value="1"/>
</dbReference>
<dbReference type="Pfam" id="PF04931">
    <property type="entry name" value="DNA_pol_phi"/>
    <property type="match status" value="1"/>
</dbReference>
<dbReference type="OrthoDB" id="342531at2759"/>